<accession>A0ACD5YJD5</accession>
<dbReference type="Proteomes" id="UP001732700">
    <property type="component" value="Chromosome 5D"/>
</dbReference>
<keyword evidence="2" id="KW-1185">Reference proteome</keyword>
<organism evidence="1 2">
    <name type="scientific">Avena sativa</name>
    <name type="common">Oat</name>
    <dbReference type="NCBI Taxonomy" id="4498"/>
    <lineage>
        <taxon>Eukaryota</taxon>
        <taxon>Viridiplantae</taxon>
        <taxon>Streptophyta</taxon>
        <taxon>Embryophyta</taxon>
        <taxon>Tracheophyta</taxon>
        <taxon>Spermatophyta</taxon>
        <taxon>Magnoliopsida</taxon>
        <taxon>Liliopsida</taxon>
        <taxon>Poales</taxon>
        <taxon>Poaceae</taxon>
        <taxon>BOP clade</taxon>
        <taxon>Pooideae</taxon>
        <taxon>Poodae</taxon>
        <taxon>Poeae</taxon>
        <taxon>Poeae Chloroplast Group 1 (Aveneae type)</taxon>
        <taxon>Aveninae</taxon>
        <taxon>Avena</taxon>
    </lineage>
</organism>
<name>A0ACD5YJD5_AVESA</name>
<protein>
    <submittedName>
        <fullName evidence="1">Uncharacterized protein</fullName>
    </submittedName>
</protein>
<reference evidence="1" key="1">
    <citation type="submission" date="2021-05" db="EMBL/GenBank/DDBJ databases">
        <authorList>
            <person name="Scholz U."/>
            <person name="Mascher M."/>
            <person name="Fiebig A."/>
        </authorList>
    </citation>
    <scope>NUCLEOTIDE SEQUENCE [LARGE SCALE GENOMIC DNA]</scope>
</reference>
<proteinExistence type="predicted"/>
<evidence type="ECO:0000313" key="2">
    <source>
        <dbReference type="Proteomes" id="UP001732700"/>
    </source>
</evidence>
<evidence type="ECO:0000313" key="1">
    <source>
        <dbReference type="EnsemblPlants" id="AVESA.00010b.r2.5DG0991530.1.CDS"/>
    </source>
</evidence>
<reference evidence="1" key="2">
    <citation type="submission" date="2025-09" db="UniProtKB">
        <authorList>
            <consortium name="EnsemblPlants"/>
        </authorList>
    </citation>
    <scope>IDENTIFICATION</scope>
</reference>
<dbReference type="EnsemblPlants" id="AVESA.00010b.r2.5DG0991530.1">
    <property type="protein sequence ID" value="AVESA.00010b.r2.5DG0991530.1.CDS"/>
    <property type="gene ID" value="AVESA.00010b.r2.5DG0991530"/>
</dbReference>
<sequence>MADFMYYWFCKPACCGGERCPPFNEPVGTSWDHGGQAGEQRDHHTLCLTSKGQKVKTRDGFWINKDIYSVVYSSSRGLKGLFGRCVGIRRTYIWSDMGGNKSSWIMNVYSELRGPYVQREYMTMLEDVLFGGPDPHSSMETENSNPRSGVSPTNDHGQSDNHTKKSSDVWDYFTKIHARDLEGNVLTLAICNHCSRALGGSSAGGTSHLARHTCPCKFRPVQAGRMGKG</sequence>